<keyword evidence="2 5" id="KW-0812">Transmembrane</keyword>
<evidence type="ECO:0000259" key="6">
    <source>
        <dbReference type="Pfam" id="PF07291"/>
    </source>
</evidence>
<feature type="transmembrane region" description="Helical" evidence="5">
    <location>
        <begin position="156"/>
        <end position="175"/>
    </location>
</feature>
<accession>A0A5D4HBZ5</accession>
<protein>
    <recommendedName>
        <fullName evidence="6">Methylamine utilisation protein MauE domain-containing protein</fullName>
    </recommendedName>
</protein>
<feature type="transmembrane region" description="Helical" evidence="5">
    <location>
        <begin position="51"/>
        <end position="69"/>
    </location>
</feature>
<dbReference type="RefSeq" id="WP_148917317.1">
    <property type="nucleotide sequence ID" value="NZ_VTAV01000001.1"/>
</dbReference>
<name>A0A5D4HBZ5_9SPHI</name>
<keyword evidence="8" id="KW-1185">Reference proteome</keyword>
<keyword evidence="3 5" id="KW-1133">Transmembrane helix</keyword>
<evidence type="ECO:0000256" key="3">
    <source>
        <dbReference type="ARBA" id="ARBA00022989"/>
    </source>
</evidence>
<evidence type="ECO:0000256" key="1">
    <source>
        <dbReference type="ARBA" id="ARBA00004141"/>
    </source>
</evidence>
<dbReference type="Proteomes" id="UP000322362">
    <property type="component" value="Unassembled WGS sequence"/>
</dbReference>
<comment type="subcellular location">
    <subcellularLocation>
        <location evidence="1">Membrane</location>
        <topology evidence="1">Multi-pass membrane protein</topology>
    </subcellularLocation>
</comment>
<evidence type="ECO:0000256" key="4">
    <source>
        <dbReference type="ARBA" id="ARBA00023136"/>
    </source>
</evidence>
<reference evidence="7 8" key="1">
    <citation type="submission" date="2019-08" db="EMBL/GenBank/DDBJ databases">
        <title>Phlebobacter frassis gen. nov. sp. nov., a new member of family Sphingobacteriaceae isolated from sand fly rearing media.</title>
        <authorList>
            <person name="Kakumanu M.L."/>
            <person name="Marayati B.F."/>
            <person name="Wada-Katsumata A."/>
            <person name="Wasserberg G."/>
            <person name="Schal C."/>
            <person name="Apperson C.S."/>
            <person name="Ponnusamy L."/>
        </authorList>
    </citation>
    <scope>NUCLEOTIDE SEQUENCE [LARGE SCALE GENOMIC DNA]</scope>
    <source>
        <strain evidence="7 8">SSI9</strain>
    </source>
</reference>
<feature type="transmembrane region" description="Helical" evidence="5">
    <location>
        <begin position="76"/>
        <end position="97"/>
    </location>
</feature>
<comment type="caution">
    <text evidence="7">The sequence shown here is derived from an EMBL/GenBank/DDBJ whole genome shotgun (WGS) entry which is preliminary data.</text>
</comment>
<organism evidence="7 8">
    <name type="scientific">Sphingobacterium phlebotomi</name>
    <dbReference type="NCBI Taxonomy" id="2605433"/>
    <lineage>
        <taxon>Bacteria</taxon>
        <taxon>Pseudomonadati</taxon>
        <taxon>Bacteroidota</taxon>
        <taxon>Sphingobacteriia</taxon>
        <taxon>Sphingobacteriales</taxon>
        <taxon>Sphingobacteriaceae</taxon>
        <taxon>Sphingobacterium</taxon>
    </lineage>
</organism>
<evidence type="ECO:0000313" key="8">
    <source>
        <dbReference type="Proteomes" id="UP000322362"/>
    </source>
</evidence>
<feature type="transmembrane region" description="Helical" evidence="5">
    <location>
        <begin position="7"/>
        <end position="26"/>
    </location>
</feature>
<feature type="transmembrane region" description="Helical" evidence="5">
    <location>
        <begin position="117"/>
        <end position="135"/>
    </location>
</feature>
<dbReference type="Pfam" id="PF07291">
    <property type="entry name" value="MauE"/>
    <property type="match status" value="1"/>
</dbReference>
<evidence type="ECO:0000256" key="5">
    <source>
        <dbReference type="SAM" id="Phobius"/>
    </source>
</evidence>
<feature type="domain" description="Methylamine utilisation protein MauE" evidence="6">
    <location>
        <begin position="10"/>
        <end position="134"/>
    </location>
</feature>
<dbReference type="AlphaFoldDB" id="A0A5D4HBZ5"/>
<dbReference type="InterPro" id="IPR009908">
    <property type="entry name" value="Methylamine_util_MauE"/>
</dbReference>
<sequence length="200" mass="23142">MKTKNLHIAPFSIQLFLMIFWLYVGVEKLWNLQGFHSALLRQPFPDSWADMLYWSLPMIELGIGLLFVFQQRTRLAFLFSALLLLLFSVYIAFGIAGLYAERPCGCASVLKGLTWEWHLTVNLALFSLSILGWYLSGPTAPMDNCGMRSKRSLALFRTYMLLLAVPVYLVFLVFIRRFPRRFALFPGRPVRLNLNYTFVV</sequence>
<proteinExistence type="predicted"/>
<keyword evidence="4 5" id="KW-0472">Membrane</keyword>
<evidence type="ECO:0000313" key="7">
    <source>
        <dbReference type="EMBL" id="TYR37852.1"/>
    </source>
</evidence>
<dbReference type="EMBL" id="VTAV01000001">
    <property type="protein sequence ID" value="TYR37852.1"/>
    <property type="molecule type" value="Genomic_DNA"/>
</dbReference>
<dbReference type="GO" id="GO:0016020">
    <property type="term" value="C:membrane"/>
    <property type="evidence" value="ECO:0007669"/>
    <property type="project" value="UniProtKB-SubCell"/>
</dbReference>
<evidence type="ECO:0000256" key="2">
    <source>
        <dbReference type="ARBA" id="ARBA00022692"/>
    </source>
</evidence>
<dbReference type="GO" id="GO:0030416">
    <property type="term" value="P:methylamine metabolic process"/>
    <property type="evidence" value="ECO:0007669"/>
    <property type="project" value="InterPro"/>
</dbReference>
<gene>
    <name evidence="7" type="ORF">FXV77_00760</name>
</gene>